<organism evidence="1 2">
    <name type="scientific">Phlebia brevispora</name>
    <dbReference type="NCBI Taxonomy" id="194682"/>
    <lineage>
        <taxon>Eukaryota</taxon>
        <taxon>Fungi</taxon>
        <taxon>Dikarya</taxon>
        <taxon>Basidiomycota</taxon>
        <taxon>Agaricomycotina</taxon>
        <taxon>Agaricomycetes</taxon>
        <taxon>Polyporales</taxon>
        <taxon>Meruliaceae</taxon>
        <taxon>Phlebia</taxon>
    </lineage>
</organism>
<evidence type="ECO:0000313" key="1">
    <source>
        <dbReference type="EMBL" id="KAJ3547333.1"/>
    </source>
</evidence>
<dbReference type="EMBL" id="JANHOG010000994">
    <property type="protein sequence ID" value="KAJ3547333.1"/>
    <property type="molecule type" value="Genomic_DNA"/>
</dbReference>
<comment type="caution">
    <text evidence="1">The sequence shown here is derived from an EMBL/GenBank/DDBJ whole genome shotgun (WGS) entry which is preliminary data.</text>
</comment>
<dbReference type="Proteomes" id="UP001148662">
    <property type="component" value="Unassembled WGS sequence"/>
</dbReference>
<protein>
    <submittedName>
        <fullName evidence="1">Uncharacterized protein</fullName>
    </submittedName>
</protein>
<evidence type="ECO:0000313" key="2">
    <source>
        <dbReference type="Proteomes" id="UP001148662"/>
    </source>
</evidence>
<gene>
    <name evidence="1" type="ORF">NM688_g5413</name>
</gene>
<sequence length="291" mass="32750">MTRLFIDVKCSQVEFEYVMGSIEPVNPGTPQAAVLRFTSNTLLHMGHSEVYRGDLKKEGDEVAEEIVCKLVEGDGVLSLRSEAILYESTLKPLQGRDVPRFIGFYCGVSQLSERPIACLLLEYCGNCLRGDFLDHPMEPKIKAMKILLRLHKLGVYHDDWSPHNVVVDDAGNVRVLDFSEASMHTCGFKSRMKLYELAPSGVGAPCPEIYEAALSMEIYTPSVLDFMGFGFDVREIEGPETLVNYASRYIDCRPKADLYAEAVQVLKRYQNHYEHRFKPVKDEAVEPVTAA</sequence>
<reference evidence="1" key="1">
    <citation type="submission" date="2022-07" db="EMBL/GenBank/DDBJ databases">
        <title>Genome Sequence of Phlebia brevispora.</title>
        <authorList>
            <person name="Buettner E."/>
        </authorList>
    </citation>
    <scope>NUCLEOTIDE SEQUENCE</scope>
    <source>
        <strain evidence="1">MPL23</strain>
    </source>
</reference>
<proteinExistence type="predicted"/>
<keyword evidence="2" id="KW-1185">Reference proteome</keyword>
<name>A0ACC1SVQ9_9APHY</name>
<accession>A0ACC1SVQ9</accession>